<dbReference type="OrthoDB" id="9763001at2"/>
<evidence type="ECO:0000313" key="2">
    <source>
        <dbReference type="Proteomes" id="UP000077857"/>
    </source>
</evidence>
<comment type="caution">
    <text evidence="1">The sequence shown here is derived from an EMBL/GenBank/DDBJ whole genome shotgun (WGS) entry which is preliminary data.</text>
</comment>
<evidence type="ECO:0000313" key="1">
    <source>
        <dbReference type="EMBL" id="OAI12227.1"/>
    </source>
</evidence>
<evidence type="ECO:0008006" key="3">
    <source>
        <dbReference type="Google" id="ProtNLM"/>
    </source>
</evidence>
<name>A0A177N2L1_9GAMM</name>
<dbReference type="EMBL" id="LUUJ01000110">
    <property type="protein sequence ID" value="OAI12227.1"/>
    <property type="molecule type" value="Genomic_DNA"/>
</dbReference>
<proteinExistence type="predicted"/>
<dbReference type="AlphaFoldDB" id="A0A177N2L1"/>
<accession>A0A177N2L1</accession>
<dbReference type="PANTHER" id="PTHR37560">
    <property type="entry name" value="UPF0210 PROTEIN SPR0218"/>
    <property type="match status" value="1"/>
</dbReference>
<organism evidence="1 2">
    <name type="scientific">Methylomonas koyamae</name>
    <dbReference type="NCBI Taxonomy" id="702114"/>
    <lineage>
        <taxon>Bacteria</taxon>
        <taxon>Pseudomonadati</taxon>
        <taxon>Pseudomonadota</taxon>
        <taxon>Gammaproteobacteria</taxon>
        <taxon>Methylococcales</taxon>
        <taxon>Methylococcaceae</taxon>
        <taxon>Methylomonas</taxon>
    </lineage>
</organism>
<dbReference type="Pfam" id="PF05167">
    <property type="entry name" value="DUF711"/>
    <property type="match status" value="1"/>
</dbReference>
<dbReference type="Proteomes" id="UP000077857">
    <property type="component" value="Unassembled WGS sequence"/>
</dbReference>
<gene>
    <name evidence="1" type="ORF">A1507_01660</name>
</gene>
<dbReference type="Gene3D" id="3.20.70.20">
    <property type="match status" value="1"/>
</dbReference>
<dbReference type="InterPro" id="IPR007841">
    <property type="entry name" value="UPF0210"/>
</dbReference>
<dbReference type="RefSeq" id="WP_064041807.1">
    <property type="nucleotide sequence ID" value="NZ_LUUJ01000110.1"/>
</dbReference>
<dbReference type="SUPFAM" id="SSF51998">
    <property type="entry name" value="PFL-like glycyl radical enzymes"/>
    <property type="match status" value="1"/>
</dbReference>
<sequence length="429" mass="46105">MRPMTAQEEFGTRPPSPVVRTVTLGMNLDPDQPERGAEAARRFFGRAGNRLAESGLRARCFRLAGQPLDRLLQGRRIRANTAAEFAVRMENALGDIWFCMPGPFFVDAADDPELLALVPAVIGATRHVFMNTLVSSAAGMHRGALRRAAAVVRELALLDEQHQANFRFAVMSNVQSNTPFFPASWHQGEAGFSIALELSELANAAFSQPLPFDEKLAVFRTMVRRAASEAADCAATLAAETGVGFRGIDFSLAPYPGEDTSAVSAIEALAGSPVGSFQFIFSLYAVNNLLKQGLADFPQVGYNGTMLSVLEDSHLARAVGNGSVDVKDLLLYSTVCGCGLDMVPLPLDVGVGQIAALIEAICTEAIKWNKPLITRLLPSSVGANGETNFNHPFIVNTRPIALNRNAFAPANDSEAFFDPQRWAPTALPA</sequence>
<dbReference type="PANTHER" id="PTHR37560:SF2">
    <property type="entry name" value="DUF711 DOMAIN-CONTAINING PROTEIN"/>
    <property type="match status" value="1"/>
</dbReference>
<reference evidence="1 2" key="1">
    <citation type="submission" date="2016-03" db="EMBL/GenBank/DDBJ databases">
        <authorList>
            <person name="Ploux O."/>
        </authorList>
    </citation>
    <scope>NUCLEOTIDE SEQUENCE [LARGE SCALE GENOMIC DNA]</scope>
    <source>
        <strain evidence="1 2">R-45378</strain>
    </source>
</reference>
<protein>
    <recommendedName>
        <fullName evidence="3">DUF711 family protein</fullName>
    </recommendedName>
</protein>